<evidence type="ECO:0000313" key="2">
    <source>
        <dbReference type="Proteomes" id="UP001595752"/>
    </source>
</evidence>
<dbReference type="EMBL" id="JBHRZT010000052">
    <property type="protein sequence ID" value="MFC3884637.1"/>
    <property type="molecule type" value="Genomic_DNA"/>
</dbReference>
<reference evidence="2" key="1">
    <citation type="journal article" date="2019" name="Int. J. Syst. Evol. Microbiol.">
        <title>The Global Catalogue of Microorganisms (GCM) 10K type strain sequencing project: providing services to taxonomists for standard genome sequencing and annotation.</title>
        <authorList>
            <consortium name="The Broad Institute Genomics Platform"/>
            <consortium name="The Broad Institute Genome Sequencing Center for Infectious Disease"/>
            <person name="Wu L."/>
            <person name="Ma J."/>
        </authorList>
    </citation>
    <scope>NUCLEOTIDE SEQUENCE [LARGE SCALE GENOMIC DNA]</scope>
    <source>
        <strain evidence="2">CCUG 61889</strain>
    </source>
</reference>
<organism evidence="1 2">
    <name type="scientific">Bacillus songklensis</name>
    <dbReference type="NCBI Taxonomy" id="1069116"/>
    <lineage>
        <taxon>Bacteria</taxon>
        <taxon>Bacillati</taxon>
        <taxon>Bacillota</taxon>
        <taxon>Bacilli</taxon>
        <taxon>Bacillales</taxon>
        <taxon>Bacillaceae</taxon>
        <taxon>Bacillus</taxon>
    </lineage>
</organism>
<dbReference type="Proteomes" id="UP001595752">
    <property type="component" value="Unassembled WGS sequence"/>
</dbReference>
<comment type="caution">
    <text evidence="1">The sequence shown here is derived from an EMBL/GenBank/DDBJ whole genome shotgun (WGS) entry which is preliminary data.</text>
</comment>
<proteinExistence type="predicted"/>
<evidence type="ECO:0000313" key="1">
    <source>
        <dbReference type="EMBL" id="MFC3884637.1"/>
    </source>
</evidence>
<name>A0ABV8B660_9BACI</name>
<sequence>MLFSTKAGIYFDKPTATKGAAVQLLLFHESPQLAEQHTLKPMLSFEITPLLKKHSFCFIVQKVTINVA</sequence>
<accession>A0ABV8B660</accession>
<keyword evidence="2" id="KW-1185">Reference proteome</keyword>
<gene>
    <name evidence="1" type="ORF">ACFOU2_14500</name>
</gene>
<protein>
    <submittedName>
        <fullName evidence="1">Uncharacterized protein</fullName>
    </submittedName>
</protein>